<dbReference type="AlphaFoldDB" id="A0A9D1SY16"/>
<dbReference type="CDD" id="cd01041">
    <property type="entry name" value="Rubrerythrin"/>
    <property type="match status" value="1"/>
</dbReference>
<dbReference type="InterPro" id="IPR009078">
    <property type="entry name" value="Ferritin-like_SF"/>
</dbReference>
<reference evidence="7" key="1">
    <citation type="submission" date="2020-10" db="EMBL/GenBank/DDBJ databases">
        <authorList>
            <person name="Gilroy R."/>
        </authorList>
    </citation>
    <scope>NUCLEOTIDE SEQUENCE</scope>
    <source>
        <strain evidence="7">CHK186-9395</strain>
    </source>
</reference>
<dbReference type="Gene3D" id="2.20.28.10">
    <property type="match status" value="1"/>
</dbReference>
<name>A0A9D1SY16_9FIRM</name>
<keyword evidence="2" id="KW-0813">Transport</keyword>
<dbReference type="InterPro" id="IPR003251">
    <property type="entry name" value="Rr_diiron-bd_dom"/>
</dbReference>
<evidence type="ECO:0000256" key="1">
    <source>
        <dbReference type="ARBA" id="ARBA00001965"/>
    </source>
</evidence>
<dbReference type="Pfam" id="PF21349">
    <property type="entry name" value="RUBY_RBDX"/>
    <property type="match status" value="1"/>
</dbReference>
<keyword evidence="4" id="KW-0249">Electron transport</keyword>
<protein>
    <submittedName>
        <fullName evidence="7">Rubrerythrin family protein</fullName>
    </submittedName>
</protein>
<sequence>MDFNKSRTKTNLARAFTGECLDGARYQFIAKQATADGFSYIADLFKTLAKNEMAHARVFYDHLIKNSKGDLSNIDICAGYPFDDYDLKTSIKASAGSELSESKNIYPAFAKVARDEGYADIADSFELVAMTEECHFKQLSEIDDMYQNNCLYTSNTEVKWKCSNCGHEHTGKSAWKTCPLCGYPQGYVMLKLQDN</sequence>
<dbReference type="EMBL" id="DVOJ01000001">
    <property type="protein sequence ID" value="HIV00940.1"/>
    <property type="molecule type" value="Genomic_DNA"/>
</dbReference>
<dbReference type="GO" id="GO:0016491">
    <property type="term" value="F:oxidoreductase activity"/>
    <property type="evidence" value="ECO:0007669"/>
    <property type="project" value="InterPro"/>
</dbReference>
<evidence type="ECO:0000256" key="2">
    <source>
        <dbReference type="ARBA" id="ARBA00022448"/>
    </source>
</evidence>
<organism evidence="7 8">
    <name type="scientific">Candidatus Caccopulliclostridium gallistercoris</name>
    <dbReference type="NCBI Taxonomy" id="2840719"/>
    <lineage>
        <taxon>Bacteria</taxon>
        <taxon>Bacillati</taxon>
        <taxon>Bacillota</taxon>
        <taxon>Clostridia</taxon>
        <taxon>Candidatus Caccopulliclostridium</taxon>
    </lineage>
</organism>
<dbReference type="InterPro" id="IPR012347">
    <property type="entry name" value="Ferritin-like"/>
</dbReference>
<comment type="cofactor">
    <cofactor evidence="1">
        <name>Fe(3+)</name>
        <dbReference type="ChEBI" id="CHEBI:29034"/>
    </cofactor>
</comment>
<dbReference type="InterPro" id="IPR009040">
    <property type="entry name" value="Ferritin-like_diiron"/>
</dbReference>
<keyword evidence="5" id="KW-0408">Iron</keyword>
<evidence type="ECO:0000313" key="7">
    <source>
        <dbReference type="EMBL" id="HIV00940.1"/>
    </source>
</evidence>
<gene>
    <name evidence="7" type="ORF">IAA62_00035</name>
</gene>
<evidence type="ECO:0000256" key="5">
    <source>
        <dbReference type="ARBA" id="ARBA00023004"/>
    </source>
</evidence>
<keyword evidence="3" id="KW-0479">Metal-binding</keyword>
<dbReference type="InterPro" id="IPR052364">
    <property type="entry name" value="Rubrerythrin"/>
</dbReference>
<dbReference type="Proteomes" id="UP000886861">
    <property type="component" value="Unassembled WGS sequence"/>
</dbReference>
<reference evidence="7" key="2">
    <citation type="journal article" date="2021" name="PeerJ">
        <title>Extensive microbial diversity within the chicken gut microbiome revealed by metagenomics and culture.</title>
        <authorList>
            <person name="Gilroy R."/>
            <person name="Ravi A."/>
            <person name="Getino M."/>
            <person name="Pursley I."/>
            <person name="Horton D.L."/>
            <person name="Alikhan N.F."/>
            <person name="Baker D."/>
            <person name="Gharbi K."/>
            <person name="Hall N."/>
            <person name="Watson M."/>
            <person name="Adriaenssens E.M."/>
            <person name="Foster-Nyarko E."/>
            <person name="Jarju S."/>
            <person name="Secka A."/>
            <person name="Antonio M."/>
            <person name="Oren A."/>
            <person name="Chaudhuri R.R."/>
            <person name="La Ragione R."/>
            <person name="Hildebrand F."/>
            <person name="Pallen M.J."/>
        </authorList>
    </citation>
    <scope>NUCLEOTIDE SEQUENCE</scope>
    <source>
        <strain evidence="7">CHK186-9395</strain>
    </source>
</reference>
<dbReference type="GO" id="GO:0046872">
    <property type="term" value="F:metal ion binding"/>
    <property type="evidence" value="ECO:0007669"/>
    <property type="project" value="UniProtKB-KW"/>
</dbReference>
<dbReference type="SUPFAM" id="SSF47240">
    <property type="entry name" value="Ferritin-like"/>
    <property type="match status" value="1"/>
</dbReference>
<evidence type="ECO:0000259" key="6">
    <source>
        <dbReference type="PROSITE" id="PS50905"/>
    </source>
</evidence>
<accession>A0A9D1SY16</accession>
<dbReference type="PANTHER" id="PTHR43865">
    <property type="entry name" value="RUBRERYTHRIN-RELATED"/>
    <property type="match status" value="1"/>
</dbReference>
<feature type="domain" description="Ferritin-like diiron" evidence="6">
    <location>
        <begin position="2"/>
        <end position="150"/>
    </location>
</feature>
<dbReference type="PANTHER" id="PTHR43865:SF1">
    <property type="entry name" value="RUBRERYTHRIN-RELATED"/>
    <property type="match status" value="1"/>
</dbReference>
<evidence type="ECO:0000256" key="3">
    <source>
        <dbReference type="ARBA" id="ARBA00022723"/>
    </source>
</evidence>
<comment type="caution">
    <text evidence="7">The sequence shown here is derived from an EMBL/GenBank/DDBJ whole genome shotgun (WGS) entry which is preliminary data.</text>
</comment>
<dbReference type="SUPFAM" id="SSF57802">
    <property type="entry name" value="Rubredoxin-like"/>
    <property type="match status" value="1"/>
</dbReference>
<dbReference type="Pfam" id="PF02915">
    <property type="entry name" value="Rubrerythrin"/>
    <property type="match status" value="1"/>
</dbReference>
<dbReference type="PROSITE" id="PS50905">
    <property type="entry name" value="FERRITIN_LIKE"/>
    <property type="match status" value="1"/>
</dbReference>
<dbReference type="InterPro" id="IPR048574">
    <property type="entry name" value="RUBY_RBDX"/>
</dbReference>
<proteinExistence type="predicted"/>
<evidence type="ECO:0000313" key="8">
    <source>
        <dbReference type="Proteomes" id="UP000886861"/>
    </source>
</evidence>
<dbReference type="Gene3D" id="1.20.1260.10">
    <property type="match status" value="1"/>
</dbReference>
<evidence type="ECO:0000256" key="4">
    <source>
        <dbReference type="ARBA" id="ARBA00022982"/>
    </source>
</evidence>